<reference evidence="8" key="2">
    <citation type="submission" date="2023-03" db="EMBL/GenBank/DDBJ databases">
        <authorList>
            <person name="Zhang Z."/>
        </authorList>
    </citation>
    <scope>NUCLEOTIDE SEQUENCE</scope>
    <source>
        <strain evidence="8">DSA</strain>
    </source>
</reference>
<dbReference type="AlphaFoldDB" id="A0AAW7ZCD8"/>
<comment type="similarity">
    <text evidence="6">Belongs to the binding-protein-dependent transport system permease family.</text>
</comment>
<dbReference type="PANTHER" id="PTHR30177:SF4">
    <property type="entry name" value="OSMOPROTECTANT IMPORT PERMEASE PROTEIN OSMW"/>
    <property type="match status" value="1"/>
</dbReference>
<keyword evidence="2 6" id="KW-0813">Transport</keyword>
<dbReference type="Proteomes" id="UP001172911">
    <property type="component" value="Unassembled WGS sequence"/>
</dbReference>
<feature type="transmembrane region" description="Helical" evidence="6">
    <location>
        <begin position="170"/>
        <end position="190"/>
    </location>
</feature>
<dbReference type="GO" id="GO:0005886">
    <property type="term" value="C:plasma membrane"/>
    <property type="evidence" value="ECO:0007669"/>
    <property type="project" value="UniProtKB-SubCell"/>
</dbReference>
<reference evidence="8" key="1">
    <citation type="journal article" date="2023" name="J. Hazard. Mater.">
        <title>Anaerobic biodegradation of pyrene and benzo[a]pyrene by a new sulfate-reducing Desulforamulus aquiferis strain DSA.</title>
        <authorList>
            <person name="Zhang Z."/>
            <person name="Sun J."/>
            <person name="Gong X."/>
            <person name="Wang C."/>
            <person name="Wang H."/>
        </authorList>
    </citation>
    <scope>NUCLEOTIDE SEQUENCE</scope>
    <source>
        <strain evidence="8">DSA</strain>
    </source>
</reference>
<dbReference type="PANTHER" id="PTHR30177">
    <property type="entry name" value="GLYCINE BETAINE/L-PROLINE TRANSPORT SYSTEM PERMEASE PROTEIN PROW"/>
    <property type="match status" value="1"/>
</dbReference>
<dbReference type="Gene3D" id="1.10.3720.10">
    <property type="entry name" value="MetI-like"/>
    <property type="match status" value="1"/>
</dbReference>
<comment type="caution">
    <text evidence="8">The sequence shown here is derived from an EMBL/GenBank/DDBJ whole genome shotgun (WGS) entry which is preliminary data.</text>
</comment>
<evidence type="ECO:0000256" key="4">
    <source>
        <dbReference type="ARBA" id="ARBA00022989"/>
    </source>
</evidence>
<evidence type="ECO:0000259" key="7">
    <source>
        <dbReference type="PROSITE" id="PS50928"/>
    </source>
</evidence>
<keyword evidence="5 6" id="KW-0472">Membrane</keyword>
<gene>
    <name evidence="8" type="ORF">P6N53_09000</name>
</gene>
<evidence type="ECO:0000256" key="1">
    <source>
        <dbReference type="ARBA" id="ARBA00004141"/>
    </source>
</evidence>
<evidence type="ECO:0000256" key="6">
    <source>
        <dbReference type="RuleBase" id="RU363032"/>
    </source>
</evidence>
<proteinExistence type="inferred from homology"/>
<sequence length="206" mass="21609">MFEITSLSIEHLWLSASGVLIAALIGIPIGIILLQIRSLATPVLGLIDMLQTIPSLAMLAIALYYFGLGNGSLISALVVYSLLPIVRNTYLGLKGVDTNLIEAGRGMGMTKLQLLWQVQLPIALPVMLSGFRVAMVTAIGIATIGTLIGAGGLGSPIWRGIQLADNSMILSAAIPAALLAILSDVILGTLEKITVPKGLKTRESVQ</sequence>
<dbReference type="SUPFAM" id="SSF161098">
    <property type="entry name" value="MetI-like"/>
    <property type="match status" value="1"/>
</dbReference>
<keyword evidence="4 6" id="KW-1133">Transmembrane helix</keyword>
<dbReference type="RefSeq" id="WP_304542497.1">
    <property type="nucleotide sequence ID" value="NZ_JARPTC010000012.1"/>
</dbReference>
<dbReference type="Pfam" id="PF00528">
    <property type="entry name" value="BPD_transp_1"/>
    <property type="match status" value="1"/>
</dbReference>
<evidence type="ECO:0000313" key="8">
    <source>
        <dbReference type="EMBL" id="MDO7787354.1"/>
    </source>
</evidence>
<dbReference type="InterPro" id="IPR000515">
    <property type="entry name" value="MetI-like"/>
</dbReference>
<protein>
    <submittedName>
        <fullName evidence="8">ABC transporter permease</fullName>
    </submittedName>
</protein>
<evidence type="ECO:0000256" key="5">
    <source>
        <dbReference type="ARBA" id="ARBA00023136"/>
    </source>
</evidence>
<dbReference type="GO" id="GO:0055085">
    <property type="term" value="P:transmembrane transport"/>
    <property type="evidence" value="ECO:0007669"/>
    <property type="project" value="InterPro"/>
</dbReference>
<evidence type="ECO:0000256" key="3">
    <source>
        <dbReference type="ARBA" id="ARBA00022692"/>
    </source>
</evidence>
<evidence type="ECO:0000256" key="2">
    <source>
        <dbReference type="ARBA" id="ARBA00022448"/>
    </source>
</evidence>
<dbReference type="EMBL" id="JARPTC010000012">
    <property type="protein sequence ID" value="MDO7787354.1"/>
    <property type="molecule type" value="Genomic_DNA"/>
</dbReference>
<dbReference type="FunFam" id="1.10.3720.10:FF:000001">
    <property type="entry name" value="Glycine betaine ABC transporter, permease"/>
    <property type="match status" value="1"/>
</dbReference>
<feature type="transmembrane region" description="Helical" evidence="6">
    <location>
        <begin position="137"/>
        <end position="158"/>
    </location>
</feature>
<accession>A0AAW7ZCD8</accession>
<dbReference type="InterPro" id="IPR035906">
    <property type="entry name" value="MetI-like_sf"/>
</dbReference>
<feature type="transmembrane region" description="Helical" evidence="6">
    <location>
        <begin position="12"/>
        <end position="34"/>
    </location>
</feature>
<keyword evidence="9" id="KW-1185">Reference proteome</keyword>
<organism evidence="8 9">
    <name type="scientific">Desulforamulus aquiferis</name>
    <dbReference type="NCBI Taxonomy" id="1397668"/>
    <lineage>
        <taxon>Bacteria</taxon>
        <taxon>Bacillati</taxon>
        <taxon>Bacillota</taxon>
        <taxon>Clostridia</taxon>
        <taxon>Eubacteriales</taxon>
        <taxon>Peptococcaceae</taxon>
        <taxon>Desulforamulus</taxon>
    </lineage>
</organism>
<name>A0AAW7ZCD8_9FIRM</name>
<dbReference type="CDD" id="cd06261">
    <property type="entry name" value="TM_PBP2"/>
    <property type="match status" value="1"/>
</dbReference>
<dbReference type="PROSITE" id="PS50928">
    <property type="entry name" value="ABC_TM1"/>
    <property type="match status" value="1"/>
</dbReference>
<feature type="domain" description="ABC transmembrane type-1" evidence="7">
    <location>
        <begin position="8"/>
        <end position="191"/>
    </location>
</feature>
<comment type="subcellular location">
    <subcellularLocation>
        <location evidence="6">Cell membrane</location>
        <topology evidence="6">Multi-pass membrane protein</topology>
    </subcellularLocation>
    <subcellularLocation>
        <location evidence="1">Membrane</location>
        <topology evidence="1">Multi-pass membrane protein</topology>
    </subcellularLocation>
</comment>
<dbReference type="GO" id="GO:0031460">
    <property type="term" value="P:glycine betaine transport"/>
    <property type="evidence" value="ECO:0007669"/>
    <property type="project" value="TreeGrafter"/>
</dbReference>
<dbReference type="InterPro" id="IPR051204">
    <property type="entry name" value="ABC_transp_perm/SBD"/>
</dbReference>
<evidence type="ECO:0000313" key="9">
    <source>
        <dbReference type="Proteomes" id="UP001172911"/>
    </source>
</evidence>
<keyword evidence="3 6" id="KW-0812">Transmembrane</keyword>